<evidence type="ECO:0000313" key="3">
    <source>
        <dbReference type="Proteomes" id="UP000054903"/>
    </source>
</evidence>
<accession>A0A158C8N8</accession>
<sequence length="93" mass="9884">MLPSGDSYEAVVRSSNGAFPSPATSRGTFATNGPMARSASRNRSFGNAVSGYRVAIVALNDSFVPELPMTTTGEVIRESLRAQFKPAREGDDE</sequence>
<gene>
    <name evidence="2" type="ORF">AWB77_03744</name>
</gene>
<keyword evidence="3" id="KW-1185">Reference proteome</keyword>
<reference evidence="2" key="1">
    <citation type="submission" date="2016-01" db="EMBL/GenBank/DDBJ databases">
        <authorList>
            <person name="Peeters C."/>
        </authorList>
    </citation>
    <scope>NUCLEOTIDE SEQUENCE</scope>
    <source>
        <strain evidence="2">LMG 29320</strain>
    </source>
</reference>
<evidence type="ECO:0000256" key="1">
    <source>
        <dbReference type="SAM" id="MobiDB-lite"/>
    </source>
</evidence>
<dbReference type="STRING" id="1777138.AWB77_03744"/>
<dbReference type="EMBL" id="FCNX02000009">
    <property type="protein sequence ID" value="SAK78276.1"/>
    <property type="molecule type" value="Genomic_DNA"/>
</dbReference>
<organism evidence="2 3">
    <name type="scientific">Caballeronia fortuita</name>
    <dbReference type="NCBI Taxonomy" id="1777138"/>
    <lineage>
        <taxon>Bacteria</taxon>
        <taxon>Pseudomonadati</taxon>
        <taxon>Pseudomonadota</taxon>
        <taxon>Betaproteobacteria</taxon>
        <taxon>Burkholderiales</taxon>
        <taxon>Burkholderiaceae</taxon>
        <taxon>Caballeronia</taxon>
    </lineage>
</organism>
<dbReference type="AlphaFoldDB" id="A0A158C8N8"/>
<proteinExistence type="predicted"/>
<dbReference type="Proteomes" id="UP000054903">
    <property type="component" value="Unassembled WGS sequence"/>
</dbReference>
<comment type="caution">
    <text evidence="2">The sequence shown here is derived from an EMBL/GenBank/DDBJ whole genome shotgun (WGS) entry which is preliminary data.</text>
</comment>
<evidence type="ECO:0000313" key="2">
    <source>
        <dbReference type="EMBL" id="SAK78276.1"/>
    </source>
</evidence>
<protein>
    <submittedName>
        <fullName evidence="2">Uncharacterized protein</fullName>
    </submittedName>
</protein>
<feature type="region of interest" description="Disordered" evidence="1">
    <location>
        <begin position="1"/>
        <end position="42"/>
    </location>
</feature>
<feature type="compositionally biased region" description="Polar residues" evidence="1">
    <location>
        <begin position="13"/>
        <end position="31"/>
    </location>
</feature>
<name>A0A158C8N8_9BURK</name>